<dbReference type="SUPFAM" id="SSF55797">
    <property type="entry name" value="PR-1-like"/>
    <property type="match status" value="1"/>
</dbReference>
<dbReference type="AlphaFoldDB" id="A0A444WXW0"/>
<proteinExistence type="predicted"/>
<evidence type="ECO:0000259" key="2">
    <source>
        <dbReference type="SMART" id="SM00198"/>
    </source>
</evidence>
<accession>A0A444WXW0</accession>
<evidence type="ECO:0000256" key="1">
    <source>
        <dbReference type="SAM" id="SignalP"/>
    </source>
</evidence>
<organism evidence="3 4">
    <name type="scientific">Arachis hypogaea</name>
    <name type="common">Peanut</name>
    <dbReference type="NCBI Taxonomy" id="3818"/>
    <lineage>
        <taxon>Eukaryota</taxon>
        <taxon>Viridiplantae</taxon>
        <taxon>Streptophyta</taxon>
        <taxon>Embryophyta</taxon>
        <taxon>Tracheophyta</taxon>
        <taxon>Spermatophyta</taxon>
        <taxon>Magnoliopsida</taxon>
        <taxon>eudicotyledons</taxon>
        <taxon>Gunneridae</taxon>
        <taxon>Pentapetalae</taxon>
        <taxon>rosids</taxon>
        <taxon>fabids</taxon>
        <taxon>Fabales</taxon>
        <taxon>Fabaceae</taxon>
        <taxon>Papilionoideae</taxon>
        <taxon>50 kb inversion clade</taxon>
        <taxon>dalbergioids sensu lato</taxon>
        <taxon>Dalbergieae</taxon>
        <taxon>Pterocarpus clade</taxon>
        <taxon>Arachis</taxon>
    </lineage>
</organism>
<gene>
    <name evidence="3" type="ORF">Ahy_B10g100847</name>
</gene>
<feature type="signal peptide" evidence="1">
    <location>
        <begin position="1"/>
        <end position="21"/>
    </location>
</feature>
<dbReference type="Proteomes" id="UP000289738">
    <property type="component" value="Chromosome B10"/>
</dbReference>
<evidence type="ECO:0000313" key="3">
    <source>
        <dbReference type="EMBL" id="RYQ82251.1"/>
    </source>
</evidence>
<dbReference type="InterPro" id="IPR001283">
    <property type="entry name" value="CRISP-related"/>
</dbReference>
<dbReference type="STRING" id="3818.A0A444WXW0"/>
<comment type="caution">
    <text evidence="3">The sequence shown here is derived from an EMBL/GenBank/DDBJ whole genome shotgun (WGS) entry which is preliminary data.</text>
</comment>
<keyword evidence="1" id="KW-0732">Signal</keyword>
<feature type="chain" id="PRO_5019357389" description="SCP domain-containing protein" evidence="1">
    <location>
        <begin position="22"/>
        <end position="166"/>
    </location>
</feature>
<dbReference type="InterPro" id="IPR018244">
    <property type="entry name" value="Allrgn_V5/Tpx1_CS"/>
</dbReference>
<feature type="domain" description="SCP" evidence="2">
    <location>
        <begin position="23"/>
        <end position="162"/>
    </location>
</feature>
<dbReference type="CDD" id="cd05381">
    <property type="entry name" value="CAP_PR-1"/>
    <property type="match status" value="1"/>
</dbReference>
<dbReference type="GO" id="GO:0005576">
    <property type="term" value="C:extracellular region"/>
    <property type="evidence" value="ECO:0007669"/>
    <property type="project" value="InterPro"/>
</dbReference>
<evidence type="ECO:0000313" key="4">
    <source>
        <dbReference type="Proteomes" id="UP000289738"/>
    </source>
</evidence>
<sequence length="166" mass="18730">MKISVGRIISFVSVLFWCVSAQNSEEDYLKVHNAARKGVGVKPLKWDKELESYARAHLNKHAEDCKLESSEGPYGENLVLGTGIWKNLTGKEVVELWVSEKQYYDEKSNSCLGGDDGDDDKCFGYTQVVWSTTTHVGCARVRCYNGSIMVSCNYNPPGNYRDKRPY</sequence>
<protein>
    <recommendedName>
        <fullName evidence="2">SCP domain-containing protein</fullName>
    </recommendedName>
</protein>
<keyword evidence="4" id="KW-1185">Reference proteome</keyword>
<dbReference type="InterPro" id="IPR014044">
    <property type="entry name" value="CAP_dom"/>
</dbReference>
<dbReference type="FunFam" id="3.40.33.10:FF:000004">
    <property type="entry name" value="CAP, cysteine-rich secretory protein, antigen 5"/>
    <property type="match status" value="1"/>
</dbReference>
<dbReference type="SMART" id="SM00198">
    <property type="entry name" value="SCP"/>
    <property type="match status" value="1"/>
</dbReference>
<dbReference type="PRINTS" id="PR00837">
    <property type="entry name" value="V5TPXLIKE"/>
</dbReference>
<reference evidence="3 4" key="1">
    <citation type="submission" date="2019-01" db="EMBL/GenBank/DDBJ databases">
        <title>Sequencing of cultivated peanut Arachis hypogaea provides insights into genome evolution and oil improvement.</title>
        <authorList>
            <person name="Chen X."/>
        </authorList>
    </citation>
    <scope>NUCLEOTIDE SEQUENCE [LARGE SCALE GENOMIC DNA]</scope>
    <source>
        <strain evidence="4">cv. Fuhuasheng</strain>
        <tissue evidence="3">Leaves</tissue>
    </source>
</reference>
<dbReference type="InterPro" id="IPR035940">
    <property type="entry name" value="CAP_sf"/>
</dbReference>
<dbReference type="PROSITE" id="PS01010">
    <property type="entry name" value="CRISP_2"/>
    <property type="match status" value="1"/>
</dbReference>
<name>A0A444WXW0_ARAHY</name>
<dbReference type="PANTHER" id="PTHR10334">
    <property type="entry name" value="CYSTEINE-RICH SECRETORY PROTEIN-RELATED"/>
    <property type="match status" value="1"/>
</dbReference>
<dbReference type="EMBL" id="SDMP01000020">
    <property type="protein sequence ID" value="RYQ82251.1"/>
    <property type="molecule type" value="Genomic_DNA"/>
</dbReference>
<dbReference type="Pfam" id="PF00188">
    <property type="entry name" value="CAP"/>
    <property type="match status" value="1"/>
</dbReference>
<dbReference type="Gene3D" id="3.40.33.10">
    <property type="entry name" value="CAP"/>
    <property type="match status" value="1"/>
</dbReference>